<dbReference type="PANTHER" id="PTHR31157">
    <property type="entry name" value="SCP DOMAIN-CONTAINING PROTEIN"/>
    <property type="match status" value="1"/>
</dbReference>
<dbReference type="EMBL" id="MHIC01000018">
    <property type="protein sequence ID" value="OGY45126.1"/>
    <property type="molecule type" value="Genomic_DNA"/>
</dbReference>
<feature type="transmembrane region" description="Helical" evidence="2">
    <location>
        <begin position="6"/>
        <end position="27"/>
    </location>
</feature>
<dbReference type="PANTHER" id="PTHR31157:SF1">
    <property type="entry name" value="SCP DOMAIN-CONTAINING PROTEIN"/>
    <property type="match status" value="1"/>
</dbReference>
<organism evidence="4 5">
    <name type="scientific">Candidatus Buchananbacteria bacterium RIFCSPHIGHO2_01_FULL_39_8</name>
    <dbReference type="NCBI Taxonomy" id="1797533"/>
    <lineage>
        <taxon>Bacteria</taxon>
        <taxon>Candidatus Buchananiibacteriota</taxon>
    </lineage>
</organism>
<proteinExistence type="predicted"/>
<dbReference type="STRING" id="1797533.A2731_04035"/>
<evidence type="ECO:0000256" key="1">
    <source>
        <dbReference type="SAM" id="Coils"/>
    </source>
</evidence>
<dbReference type="Pfam" id="PF00188">
    <property type="entry name" value="CAP"/>
    <property type="match status" value="1"/>
</dbReference>
<keyword evidence="2" id="KW-0812">Transmembrane</keyword>
<gene>
    <name evidence="4" type="ORF">A2731_04035</name>
</gene>
<comment type="caution">
    <text evidence="4">The sequence shown here is derived from an EMBL/GenBank/DDBJ whole genome shotgun (WGS) entry which is preliminary data.</text>
</comment>
<dbReference type="CDD" id="cd05379">
    <property type="entry name" value="CAP_bacterial"/>
    <property type="match status" value="1"/>
</dbReference>
<accession>A0A1G1XZV3</accession>
<keyword evidence="2" id="KW-1133">Transmembrane helix</keyword>
<reference evidence="4 5" key="1">
    <citation type="journal article" date="2016" name="Nat. Commun.">
        <title>Thousands of microbial genomes shed light on interconnected biogeochemical processes in an aquifer system.</title>
        <authorList>
            <person name="Anantharaman K."/>
            <person name="Brown C.T."/>
            <person name="Hug L.A."/>
            <person name="Sharon I."/>
            <person name="Castelle C.J."/>
            <person name="Probst A.J."/>
            <person name="Thomas B.C."/>
            <person name="Singh A."/>
            <person name="Wilkins M.J."/>
            <person name="Karaoz U."/>
            <person name="Brodie E.L."/>
            <person name="Williams K.H."/>
            <person name="Hubbard S.S."/>
            <person name="Banfield J.F."/>
        </authorList>
    </citation>
    <scope>NUCLEOTIDE SEQUENCE [LARGE SCALE GENOMIC DNA]</scope>
</reference>
<evidence type="ECO:0000313" key="4">
    <source>
        <dbReference type="EMBL" id="OGY45126.1"/>
    </source>
</evidence>
<keyword evidence="1" id="KW-0175">Coiled coil</keyword>
<feature type="domain" description="SCP" evidence="3">
    <location>
        <begin position="83"/>
        <end position="197"/>
    </location>
</feature>
<dbReference type="AlphaFoldDB" id="A0A1G1XZV3"/>
<dbReference type="InterPro" id="IPR035940">
    <property type="entry name" value="CAP_sf"/>
</dbReference>
<feature type="coiled-coil region" evidence="1">
    <location>
        <begin position="218"/>
        <end position="287"/>
    </location>
</feature>
<evidence type="ECO:0000259" key="3">
    <source>
        <dbReference type="Pfam" id="PF00188"/>
    </source>
</evidence>
<protein>
    <recommendedName>
        <fullName evidence="3">SCP domain-containing protein</fullName>
    </recommendedName>
</protein>
<dbReference type="Proteomes" id="UP000176241">
    <property type="component" value="Unassembled WGS sequence"/>
</dbReference>
<dbReference type="InterPro" id="IPR014044">
    <property type="entry name" value="CAP_dom"/>
</dbReference>
<dbReference type="SUPFAM" id="SSF55797">
    <property type="entry name" value="PR-1-like"/>
    <property type="match status" value="1"/>
</dbReference>
<dbReference type="Gene3D" id="3.40.33.10">
    <property type="entry name" value="CAP"/>
    <property type="match status" value="1"/>
</dbReference>
<evidence type="ECO:0000256" key="2">
    <source>
        <dbReference type="SAM" id="Phobius"/>
    </source>
</evidence>
<sequence length="298" mass="33530">MKKSSAIHFLVFLATVLIAITLPFYLLKYSFNWQDLAKVTQNLPLINTAVEKIEPFISLPPPLRAEKETPDSFLTVQGVFVWTNNARRNNDAPPLVLNDEISQAARAKVGDMFNNQYFEHVSPSGLGVDHWVEQTTYRYIALGENLALGNFTDDQELVLAWMDSPGHRENILNESFEEIGIAVKKGTYEGKQTWLAVQIFAKPLSSCPAIDENLSLEIENNQKQLSAWSNQLENLNARLKSERPRGRASQAEIDAYNALVEQYNQLADDYNTLLEQTKVMVDQYNQQIAAFNACAGGS</sequence>
<name>A0A1G1XZV3_9BACT</name>
<keyword evidence="2" id="KW-0472">Membrane</keyword>
<evidence type="ECO:0000313" key="5">
    <source>
        <dbReference type="Proteomes" id="UP000176241"/>
    </source>
</evidence>